<gene>
    <name evidence="1" type="ORF">MM415B01056_0002</name>
</gene>
<dbReference type="EMBL" id="MT141420">
    <property type="protein sequence ID" value="QJA60758.1"/>
    <property type="molecule type" value="Genomic_DNA"/>
</dbReference>
<organism evidence="1">
    <name type="scientific">viral metagenome</name>
    <dbReference type="NCBI Taxonomy" id="1070528"/>
    <lineage>
        <taxon>unclassified sequences</taxon>
        <taxon>metagenomes</taxon>
        <taxon>organismal metagenomes</taxon>
    </lineage>
</organism>
<accession>A0A6M3IU38</accession>
<protein>
    <submittedName>
        <fullName evidence="1">Uncharacterized protein</fullName>
    </submittedName>
</protein>
<sequence>MTVMYAKGFEQTLEKTDGTCASGDDNLFTISGGPILVSHFYGLVSTIIGNNSSTCTIQHACTDPAADIALSTAVRIDTDAVGTTYYIDNTALGVFTPVTAGSVIIPALMLPWLLTPGNLQATFSATNTGAIRWFIVYKMLSQYSKVIAAA</sequence>
<name>A0A6M3IU38_9ZZZZ</name>
<dbReference type="AlphaFoldDB" id="A0A6M3IU38"/>
<reference evidence="1" key="1">
    <citation type="submission" date="2020-03" db="EMBL/GenBank/DDBJ databases">
        <title>The deep terrestrial virosphere.</title>
        <authorList>
            <person name="Holmfeldt K."/>
            <person name="Nilsson E."/>
            <person name="Simone D."/>
            <person name="Lopez-Fernandez M."/>
            <person name="Wu X."/>
            <person name="de Brujin I."/>
            <person name="Lundin D."/>
            <person name="Andersson A."/>
            <person name="Bertilsson S."/>
            <person name="Dopson M."/>
        </authorList>
    </citation>
    <scope>NUCLEOTIDE SEQUENCE</scope>
    <source>
        <strain evidence="1">MM415B01056</strain>
    </source>
</reference>
<evidence type="ECO:0000313" key="1">
    <source>
        <dbReference type="EMBL" id="QJA60758.1"/>
    </source>
</evidence>
<proteinExistence type="predicted"/>